<dbReference type="RefSeq" id="WP_030325205.1">
    <property type="nucleotide sequence ID" value="NZ_JBIBDZ010000011.1"/>
</dbReference>
<name>A0ABW6XZ44_9ACTN</name>
<feature type="compositionally biased region" description="Basic residues" evidence="1">
    <location>
        <begin position="402"/>
        <end position="424"/>
    </location>
</feature>
<comment type="caution">
    <text evidence="2">The sequence shown here is derived from an EMBL/GenBank/DDBJ whole genome shotgun (WGS) entry which is preliminary data.</text>
</comment>
<protein>
    <submittedName>
        <fullName evidence="2">Uncharacterized protein</fullName>
    </submittedName>
</protein>
<evidence type="ECO:0000313" key="2">
    <source>
        <dbReference type="EMBL" id="MFF5922792.1"/>
    </source>
</evidence>
<dbReference type="Proteomes" id="UP001602370">
    <property type="component" value="Unassembled WGS sequence"/>
</dbReference>
<proteinExistence type="predicted"/>
<accession>A0ABW6XZ44</accession>
<sequence length="424" mass="45113">MSTLLSAAGGTLVAGGVVLMLRRRRALQRRQREDGTAIVMPTGRAAVTEQALRSRDSTTELLLLDTALRTLASHLAAQERALPPLVAIRLGAEGVLLHLSETANDSDGQLPLGAAAPFTAVKDRSGVWWCPADSTELLDSDELAEVAAPYPGLVPLGEDTGGGVLLIDLEEFGALHLTGSRRLQMLRTLGVSLALSPPGQVDVLVAGEDTAPGLSLLDAQRVQPHPDLETATAAAGAHHGDQQRLMAEVDLPDLFHARVSDDAEEFQPLVVLCDLDTCPAPQAVSRLDSILDAELLSSTAVITSDAQPARAAAGEVWEIDTDTPTLAVPNTTLHCVLSMCSDDEYADILTLAVTADSPTGVPATEPVPLAKLLPRSRTRHRRCSFTAAALGYRPGGAESAVRPRRTRRRSRRRRRRGRSRGGRV</sequence>
<evidence type="ECO:0000256" key="1">
    <source>
        <dbReference type="SAM" id="MobiDB-lite"/>
    </source>
</evidence>
<reference evidence="2 3" key="1">
    <citation type="submission" date="2024-10" db="EMBL/GenBank/DDBJ databases">
        <title>The Natural Products Discovery Center: Release of the First 8490 Sequenced Strains for Exploring Actinobacteria Biosynthetic Diversity.</title>
        <authorList>
            <person name="Kalkreuter E."/>
            <person name="Kautsar S.A."/>
            <person name="Yang D."/>
            <person name="Bader C.D."/>
            <person name="Teijaro C.N."/>
            <person name="Fluegel L."/>
            <person name="Davis C.M."/>
            <person name="Simpson J.R."/>
            <person name="Lauterbach L."/>
            <person name="Steele A.D."/>
            <person name="Gui C."/>
            <person name="Meng S."/>
            <person name="Li G."/>
            <person name="Viehrig K."/>
            <person name="Ye F."/>
            <person name="Su P."/>
            <person name="Kiefer A.F."/>
            <person name="Nichols A."/>
            <person name="Cepeda A.J."/>
            <person name="Yan W."/>
            <person name="Fan B."/>
            <person name="Jiang Y."/>
            <person name="Adhikari A."/>
            <person name="Zheng C.-J."/>
            <person name="Schuster L."/>
            <person name="Cowan T.M."/>
            <person name="Smanski M.J."/>
            <person name="Chevrette M.G."/>
            <person name="De Carvalho L.P.S."/>
            <person name="Shen B."/>
        </authorList>
    </citation>
    <scope>NUCLEOTIDE SEQUENCE [LARGE SCALE GENOMIC DNA]</scope>
    <source>
        <strain evidence="2 3">NPDC012605</strain>
    </source>
</reference>
<dbReference type="EMBL" id="JBIBDZ010000011">
    <property type="protein sequence ID" value="MFF5922792.1"/>
    <property type="molecule type" value="Genomic_DNA"/>
</dbReference>
<evidence type="ECO:0000313" key="3">
    <source>
        <dbReference type="Proteomes" id="UP001602370"/>
    </source>
</evidence>
<organism evidence="2 3">
    <name type="scientific">Streptomyces flavochromogenes</name>
    <dbReference type="NCBI Taxonomy" id="68199"/>
    <lineage>
        <taxon>Bacteria</taxon>
        <taxon>Bacillati</taxon>
        <taxon>Actinomycetota</taxon>
        <taxon>Actinomycetes</taxon>
        <taxon>Kitasatosporales</taxon>
        <taxon>Streptomycetaceae</taxon>
        <taxon>Streptomyces</taxon>
    </lineage>
</organism>
<gene>
    <name evidence="2" type="ORF">ACFY8C_31410</name>
</gene>
<feature type="region of interest" description="Disordered" evidence="1">
    <location>
        <begin position="394"/>
        <end position="424"/>
    </location>
</feature>
<keyword evidence="3" id="KW-1185">Reference proteome</keyword>